<keyword evidence="1" id="KW-0812">Transmembrane</keyword>
<gene>
    <name evidence="2" type="ORF">SDRG_01105</name>
</gene>
<dbReference type="RefSeq" id="XP_008604840.1">
    <property type="nucleotide sequence ID" value="XM_008606618.1"/>
</dbReference>
<dbReference type="VEuPathDB" id="FungiDB:SDRG_01105"/>
<dbReference type="EMBL" id="JH767134">
    <property type="protein sequence ID" value="EQC41126.1"/>
    <property type="molecule type" value="Genomic_DNA"/>
</dbReference>
<protein>
    <submittedName>
        <fullName evidence="2">Uncharacterized protein</fullName>
    </submittedName>
</protein>
<dbReference type="InParanoid" id="T0R2E0"/>
<evidence type="ECO:0000313" key="3">
    <source>
        <dbReference type="Proteomes" id="UP000030762"/>
    </source>
</evidence>
<dbReference type="OMA" id="PHYATHS"/>
<name>T0R2E0_SAPDV</name>
<feature type="transmembrane region" description="Helical" evidence="1">
    <location>
        <begin position="1405"/>
        <end position="1423"/>
    </location>
</feature>
<proteinExistence type="predicted"/>
<keyword evidence="1" id="KW-0472">Membrane</keyword>
<organism evidence="2 3">
    <name type="scientific">Saprolegnia diclina (strain VS20)</name>
    <dbReference type="NCBI Taxonomy" id="1156394"/>
    <lineage>
        <taxon>Eukaryota</taxon>
        <taxon>Sar</taxon>
        <taxon>Stramenopiles</taxon>
        <taxon>Oomycota</taxon>
        <taxon>Saprolegniomycetes</taxon>
        <taxon>Saprolegniales</taxon>
        <taxon>Saprolegniaceae</taxon>
        <taxon>Saprolegnia</taxon>
    </lineage>
</organism>
<feature type="transmembrane region" description="Helical" evidence="1">
    <location>
        <begin position="1365"/>
        <end position="1384"/>
    </location>
</feature>
<keyword evidence="1" id="KW-1133">Transmembrane helix</keyword>
<keyword evidence="3" id="KW-1185">Reference proteome</keyword>
<dbReference type="OrthoDB" id="75103at2759"/>
<evidence type="ECO:0000256" key="1">
    <source>
        <dbReference type="SAM" id="Phobius"/>
    </source>
</evidence>
<feature type="transmembrane region" description="Helical" evidence="1">
    <location>
        <begin position="577"/>
        <end position="597"/>
    </location>
</feature>
<feature type="transmembrane region" description="Helical" evidence="1">
    <location>
        <begin position="1279"/>
        <end position="1305"/>
    </location>
</feature>
<dbReference type="eggNOG" id="ENOG502SD6V">
    <property type="taxonomic scope" value="Eukaryota"/>
</dbReference>
<dbReference type="Proteomes" id="UP000030762">
    <property type="component" value="Unassembled WGS sequence"/>
</dbReference>
<reference evidence="2 3" key="1">
    <citation type="submission" date="2012-04" db="EMBL/GenBank/DDBJ databases">
        <title>The Genome Sequence of Saprolegnia declina VS20.</title>
        <authorList>
            <consortium name="The Broad Institute Genome Sequencing Platform"/>
            <person name="Russ C."/>
            <person name="Nusbaum C."/>
            <person name="Tyler B."/>
            <person name="van West P."/>
            <person name="Dieguez-Uribeondo J."/>
            <person name="de Bruijn I."/>
            <person name="Tripathy S."/>
            <person name="Jiang R."/>
            <person name="Young S.K."/>
            <person name="Zeng Q."/>
            <person name="Gargeya S."/>
            <person name="Fitzgerald M."/>
            <person name="Haas B."/>
            <person name="Abouelleil A."/>
            <person name="Alvarado L."/>
            <person name="Arachchi H.M."/>
            <person name="Berlin A."/>
            <person name="Chapman S.B."/>
            <person name="Goldberg J."/>
            <person name="Griggs A."/>
            <person name="Gujja S."/>
            <person name="Hansen M."/>
            <person name="Howarth C."/>
            <person name="Imamovic A."/>
            <person name="Larimer J."/>
            <person name="McCowen C."/>
            <person name="Montmayeur A."/>
            <person name="Murphy C."/>
            <person name="Neiman D."/>
            <person name="Pearson M."/>
            <person name="Priest M."/>
            <person name="Roberts A."/>
            <person name="Saif S."/>
            <person name="Shea T."/>
            <person name="Sisk P."/>
            <person name="Sykes S."/>
            <person name="Wortman J."/>
            <person name="Nusbaum C."/>
            <person name="Birren B."/>
        </authorList>
    </citation>
    <scope>NUCLEOTIDE SEQUENCE [LARGE SCALE GENOMIC DNA]</scope>
    <source>
        <strain evidence="2 3">VS20</strain>
    </source>
</reference>
<dbReference type="GeneID" id="19941832"/>
<sequence length="1571" mass="172141">METVLRNTDVNAFAALTQGRFEAYFTQPIADTGHDGAEWVAALYAHKRMSAADEVALWAAHGCRRFVLQYGNRDRTGLLETIRLRNVFNVEYAYPIKAIEKVSPTLYWTTSNLYGLLYDDLYALKPNMSFIRSTPTFWADDNPSLIETYNNGSPLSALAAALHAQVGLLGAIDAVWVPPPAALVAAVRQLQSAVTAGAQVNPALQRFLLAGDNAMVLTPTPRQWQDPSLRFAGGNLLCLTGARQTYVQEAIGYDDACSTQMPLAVPWDPLRSLFAVAFTNGTWTGAICAQCPSAQAMACNAALGRTHAAAQTLSLGNMTISSLPPIALTQYVFTSANATGAPQIQLQQILDPSWSFFGAMMLYDWATNAREVLSLQGDVQKIVAISKAYTPIPPTFTPPSAMLGTYLCVLSSTVSLWLVLLGVMVLILRRRRHRARDLFFFNRITSAVWVTRVAVIIRGATAVAILATSELTAAPKPALSYLSILSRSPLASCLLANEANWLLYVVHELIAPICRPGALKRVAPLATLLCGVCIALLDVLSPVQVSATLYRSCHTVNMDQMVYCNSGSVDIGSWYRALWIAIIVLVAGLGTMVAAALQPPQPARKLIEVSPYLSWAALTFLEDTTVLDDAVLAMSGIFRTSEQRLFDSKLWLFVQRPTPNSPTSMLLQDALPPAPEPVDKRSRRLFHRSLALGGIVYLAFTLSNNIAYLGVLATGLSNDFGWSGFNTSGMHVYLAKRVNFELLLASKTTLLLDSPSLGDVGANYSGTNTNVLWPPTLARRELFRPDAALEGVIAGLRSMNPCNLPWMFTQYCFVDFDRRWSMAATAARHVRCSTRYKPNGAVYLEAPLRNLGDWDAWHRCWGDSFDIGLASHLQESEAGRRWLASVATGGVAIPDEVVYWHAHGIDSFVLQWQNFKLTGFQDAMVLATALGTAYSLPLTTFTGSFRLDMQTSMHLYWAPANDFWAIASNASGVGGSSLVRTSANFMYANTTPDAVLRSNGSLASPLPAGLAPVVTALGPFGAIDTNYVPCPASLITYLGTFSHTLSMLLFTDPHAALKYSQLPIKSFLGPMPHRLLHQTDVNIVGGDLLCGGVVAGAQPSLGLFMSFGVNNLCNWWYSEAMSPTAAQLLFALLAFDVNANLVDADDFCSQDVFVEATCAGLYVAHIHFLSTYNLTTFQSLAATTIAVRADVRAIGVGLVQFLQPINGTTEQTLYEAHLLDDDDRNWSFYSWCFLYEWAIGLREVVAFEGDFGTLPLLSSAIYPATVTLDPSQVPTQIAYLFHACATYVTYVFIVLSGVLSVYSLACRGRIEGWSLFDINRLVGHVWVGRPLLVLRSITAMWLLNTTPLTLTLTPHAGTRLASPPLPWYTTLLAASELTWLVYIVNDLLSCFLHQRTPHYATHSSFLTYVCAVVFTLAWPQGYVATLRRTCVYVDMDAALSCSSATIDIGNVVRIAADGALVLCCVGLAGRYECWAHRHRHKIVLPTALLSSVGYYMLYLEHWCVNGGVYVDQASAAMAGLLTVYWQESLYIFDIKLWRLHRKPSYRGELDLLTQRRFHYAIPLDDLAVMAP</sequence>
<accession>T0R2E0</accession>
<feature type="transmembrane region" description="Helical" evidence="1">
    <location>
        <begin position="403"/>
        <end position="428"/>
    </location>
</feature>
<feature type="transmembrane region" description="Helical" evidence="1">
    <location>
        <begin position="690"/>
        <end position="711"/>
    </location>
</feature>
<feature type="transmembrane region" description="Helical" evidence="1">
    <location>
        <begin position="449"/>
        <end position="469"/>
    </location>
</feature>
<evidence type="ECO:0000313" key="2">
    <source>
        <dbReference type="EMBL" id="EQC41126.1"/>
    </source>
</evidence>